<reference evidence="8" key="2">
    <citation type="submission" date="2016-07" db="EMBL/GenBank/DDBJ databases">
        <title>New class B carbapenemase carried by novel plasmid in Pseudomonas putida enviromental strain in eastern Amazonia.</title>
        <authorList>
            <person name="Souza C.O."/>
            <person name="Lima K.V."/>
            <person name="Brasiliense D.M."/>
            <person name="Perez-Chaparro P.J."/>
            <person name="Mamizuka E.M."/>
            <person name="Lima M.O."/>
            <person name="Lima L.N."/>
            <person name="McCulloch J.A."/>
        </authorList>
    </citation>
    <scope>NUCLEOTIDE SEQUENCE [LARGE SCALE GENOMIC DNA]</scope>
    <source>
        <strain evidence="8">IEC33019</strain>
    </source>
</reference>
<evidence type="ECO:0000256" key="6">
    <source>
        <dbReference type="ARBA" id="ARBA00049117"/>
    </source>
</evidence>
<dbReference type="GO" id="GO:0000166">
    <property type="term" value="F:nucleotide binding"/>
    <property type="evidence" value="ECO:0007669"/>
    <property type="project" value="UniProtKB-KW"/>
</dbReference>
<evidence type="ECO:0000313" key="12">
    <source>
        <dbReference type="Proteomes" id="UP000185146"/>
    </source>
</evidence>
<evidence type="ECO:0000313" key="10">
    <source>
        <dbReference type="EMBL" id="KPM67813.1"/>
    </source>
</evidence>
<dbReference type="Pfam" id="PF02492">
    <property type="entry name" value="cobW"/>
    <property type="match status" value="1"/>
</dbReference>
<dbReference type="PANTHER" id="PTHR13748">
    <property type="entry name" value="COBW-RELATED"/>
    <property type="match status" value="1"/>
</dbReference>
<gene>
    <name evidence="8" type="primary">yjiA_2</name>
    <name evidence="9" type="ORF">BL240_25390</name>
    <name evidence="10" type="ORF">HB13667_04040</name>
    <name evidence="8" type="ORF">IEC33019_4101</name>
</gene>
<organism evidence="10 11">
    <name type="scientific">Pseudomonas putida</name>
    <name type="common">Arthrobacter siderocapsulatus</name>
    <dbReference type="NCBI Taxonomy" id="303"/>
    <lineage>
        <taxon>Bacteria</taxon>
        <taxon>Pseudomonadati</taxon>
        <taxon>Pseudomonadota</taxon>
        <taxon>Gammaproteobacteria</taxon>
        <taxon>Pseudomonadales</taxon>
        <taxon>Pseudomonadaceae</taxon>
        <taxon>Pseudomonas</taxon>
    </lineage>
</organism>
<dbReference type="EMBL" id="CP018743">
    <property type="protein sequence ID" value="APO84594.1"/>
    <property type="molecule type" value="Genomic_DNA"/>
</dbReference>
<evidence type="ECO:0000256" key="2">
    <source>
        <dbReference type="ARBA" id="ARBA00022801"/>
    </source>
</evidence>
<evidence type="ECO:0000256" key="3">
    <source>
        <dbReference type="ARBA" id="ARBA00023186"/>
    </source>
</evidence>
<feature type="domain" description="CobW C-terminal" evidence="7">
    <location>
        <begin position="222"/>
        <end position="316"/>
    </location>
</feature>
<dbReference type="Gene3D" id="3.30.1220.10">
    <property type="entry name" value="CobW-like, C-terminal domain"/>
    <property type="match status" value="1"/>
</dbReference>
<sequence length="317" mass="35282">MKIPVTVLTGYLGAGKTTLLRRMLTAPGGRRYAVIVNEFAELGIDSELIENRDEQVIQLSNGCLCCSVRGDLLHSLEILLEKGGFDALVIETTGLANPAPIAQTFMLDDDLNDDLVLDSVVCVVDGAHIESYWKRHPEIVQQLAFADTVLLNKVETLTGSQADAVEGLLRRLSPQAEHFRTRHCDLDVSILTGRGSFTLETLRLENGGQSKPILLHRHDDEVVSVSLTTEKEVVPDRFMGFIQTLQREYGEDLLRYKGILAFTNEPRRFVFQGVQAMADGDVQRLWADGEPRVSKLVFIGRNLESEALRSSFEACLR</sequence>
<keyword evidence="1" id="KW-0547">Nucleotide-binding</keyword>
<dbReference type="InterPro" id="IPR003495">
    <property type="entry name" value="CobW/HypB/UreG_nucleotide-bd"/>
</dbReference>
<reference evidence="10 11" key="1">
    <citation type="submission" date="2015-10" db="EMBL/GenBank/DDBJ databases">
        <title>Pseudomonas putida clinical strains.</title>
        <authorList>
            <person name="Molina L."/>
            <person name="Udaondo Z."/>
        </authorList>
    </citation>
    <scope>NUCLEOTIDE SEQUENCE [LARGE SCALE GENOMIC DNA]</scope>
    <source>
        <strain evidence="10 11">HB13667</strain>
    </source>
</reference>
<dbReference type="RefSeq" id="WP_054572129.1">
    <property type="nucleotide sequence ID" value="NZ_BKWG01000023.1"/>
</dbReference>
<dbReference type="EMBL" id="LKKS01000026">
    <property type="protein sequence ID" value="KPM67813.1"/>
    <property type="molecule type" value="Genomic_DNA"/>
</dbReference>
<dbReference type="AlphaFoldDB" id="A0A0P7CJ56"/>
<dbReference type="Proteomes" id="UP000185146">
    <property type="component" value="Chromosome"/>
</dbReference>
<evidence type="ECO:0000256" key="4">
    <source>
        <dbReference type="ARBA" id="ARBA00034320"/>
    </source>
</evidence>
<dbReference type="Pfam" id="PF07683">
    <property type="entry name" value="CobW_C"/>
    <property type="match status" value="1"/>
</dbReference>
<evidence type="ECO:0000313" key="9">
    <source>
        <dbReference type="EMBL" id="APO84594.1"/>
    </source>
</evidence>
<dbReference type="GO" id="GO:0016787">
    <property type="term" value="F:hydrolase activity"/>
    <property type="evidence" value="ECO:0007669"/>
    <property type="project" value="UniProtKB-KW"/>
</dbReference>
<keyword evidence="2" id="KW-0378">Hydrolase</keyword>
<comment type="function">
    <text evidence="5">Zinc chaperone that directly transfers zinc cofactor to target proteins, thereby activating them. Zinc is transferred from the CXCC motif in the GTPase domain to the zinc binding site in target proteins in a process requiring GTP hydrolysis.</text>
</comment>
<accession>A0A1L5PWP3</accession>
<dbReference type="InterPro" id="IPR051316">
    <property type="entry name" value="Zinc-reg_GTPase_activator"/>
</dbReference>
<dbReference type="Gene3D" id="3.40.50.300">
    <property type="entry name" value="P-loop containing nucleotide triphosphate hydrolases"/>
    <property type="match status" value="1"/>
</dbReference>
<keyword evidence="3" id="KW-0143">Chaperone</keyword>
<evidence type="ECO:0000313" key="8">
    <source>
        <dbReference type="EMBL" id="ANY89611.1"/>
    </source>
</evidence>
<name>A0A0P7CJ56_PSEPU</name>
<evidence type="ECO:0000256" key="5">
    <source>
        <dbReference type="ARBA" id="ARBA00045658"/>
    </source>
</evidence>
<dbReference type="InterPro" id="IPR036627">
    <property type="entry name" value="CobW-likC_sf"/>
</dbReference>
<dbReference type="OrthoDB" id="9808822at2"/>
<dbReference type="EMBL" id="CP016634">
    <property type="protein sequence ID" value="ANY89611.1"/>
    <property type="molecule type" value="Genomic_DNA"/>
</dbReference>
<dbReference type="InterPro" id="IPR027417">
    <property type="entry name" value="P-loop_NTPase"/>
</dbReference>
<comment type="similarity">
    <text evidence="4">Belongs to the SIMIBI class G3E GTPase family. ZNG1 subfamily.</text>
</comment>
<dbReference type="SUPFAM" id="SSF52540">
    <property type="entry name" value="P-loop containing nucleoside triphosphate hydrolases"/>
    <property type="match status" value="1"/>
</dbReference>
<dbReference type="InterPro" id="IPR011629">
    <property type="entry name" value="CobW-like_C"/>
</dbReference>
<dbReference type="SUPFAM" id="SSF90002">
    <property type="entry name" value="Hypothetical protein YjiA, C-terminal domain"/>
    <property type="match status" value="1"/>
</dbReference>
<evidence type="ECO:0000259" key="7">
    <source>
        <dbReference type="SMART" id="SM00833"/>
    </source>
</evidence>
<evidence type="ECO:0000256" key="1">
    <source>
        <dbReference type="ARBA" id="ARBA00022741"/>
    </source>
</evidence>
<comment type="catalytic activity">
    <reaction evidence="6">
        <text>GTP + H2O = GDP + phosphate + H(+)</text>
        <dbReference type="Rhea" id="RHEA:19669"/>
        <dbReference type="ChEBI" id="CHEBI:15377"/>
        <dbReference type="ChEBI" id="CHEBI:15378"/>
        <dbReference type="ChEBI" id="CHEBI:37565"/>
        <dbReference type="ChEBI" id="CHEBI:43474"/>
        <dbReference type="ChEBI" id="CHEBI:58189"/>
    </reaction>
    <physiologicalReaction direction="left-to-right" evidence="6">
        <dbReference type="Rhea" id="RHEA:19670"/>
    </physiologicalReaction>
</comment>
<proteinExistence type="inferred from homology"/>
<evidence type="ECO:0000313" key="11">
    <source>
        <dbReference type="Proteomes" id="UP000050437"/>
    </source>
</evidence>
<dbReference type="SMART" id="SM00833">
    <property type="entry name" value="CobW_C"/>
    <property type="match status" value="1"/>
</dbReference>
<reference evidence="9 12" key="3">
    <citation type="submission" date="2016-12" db="EMBL/GenBank/DDBJ databases">
        <title>Draft Genome Sequence of Mercury Resistant Pseudomonas DRA525.</title>
        <authorList>
            <person name="Drace K.M."/>
        </authorList>
    </citation>
    <scope>NUCLEOTIDE SEQUENCE [LARGE SCALE GENOMIC DNA]</scope>
    <source>
        <strain evidence="9 12">DRA525</strain>
    </source>
</reference>
<protein>
    <submittedName>
        <fullName evidence="10">Cobalamin biosynthesis protein CobW</fullName>
    </submittedName>
    <submittedName>
        <fullName evidence="8">Putative GTP-binding protein YjiA</fullName>
    </submittedName>
</protein>
<dbReference type="Proteomes" id="UP000050437">
    <property type="component" value="Unassembled WGS sequence"/>
</dbReference>
<dbReference type="CDD" id="cd03112">
    <property type="entry name" value="CobW-like"/>
    <property type="match status" value="1"/>
</dbReference>
<accession>A0A0P7CJ56</accession>